<feature type="compositionally biased region" description="Low complexity" evidence="1">
    <location>
        <begin position="160"/>
        <end position="178"/>
    </location>
</feature>
<feature type="compositionally biased region" description="Polar residues" evidence="1">
    <location>
        <begin position="148"/>
        <end position="158"/>
    </location>
</feature>
<evidence type="ECO:0000313" key="3">
    <source>
        <dbReference type="EMBL" id="MCC9626941.1"/>
    </source>
</evidence>
<evidence type="ECO:0000313" key="4">
    <source>
        <dbReference type="Proteomes" id="UP001139103"/>
    </source>
</evidence>
<proteinExistence type="predicted"/>
<comment type="caution">
    <text evidence="3">The sequence shown here is derived from an EMBL/GenBank/DDBJ whole genome shotgun (WGS) entry which is preliminary data.</text>
</comment>
<feature type="transmembrane region" description="Helical" evidence="2">
    <location>
        <begin position="86"/>
        <end position="106"/>
    </location>
</feature>
<dbReference type="AlphaFoldDB" id="A0A9X1MI15"/>
<keyword evidence="2" id="KW-0812">Transmembrane</keyword>
<keyword evidence="2" id="KW-0472">Membrane</keyword>
<gene>
    <name evidence="3" type="ORF">LOC68_00840</name>
</gene>
<accession>A0A9X1MI15</accession>
<protein>
    <submittedName>
        <fullName evidence="3">Uncharacterized protein</fullName>
    </submittedName>
</protein>
<reference evidence="3" key="1">
    <citation type="submission" date="2021-11" db="EMBL/GenBank/DDBJ databases">
        <title>Genome sequence.</title>
        <authorList>
            <person name="Sun Q."/>
        </authorList>
    </citation>
    <scope>NUCLEOTIDE SEQUENCE</scope>
    <source>
        <strain evidence="3">JC732</strain>
    </source>
</reference>
<evidence type="ECO:0000256" key="1">
    <source>
        <dbReference type="SAM" id="MobiDB-lite"/>
    </source>
</evidence>
<keyword evidence="2" id="KW-1133">Transmembrane helix</keyword>
<keyword evidence="4" id="KW-1185">Reference proteome</keyword>
<evidence type="ECO:0000256" key="2">
    <source>
        <dbReference type="SAM" id="Phobius"/>
    </source>
</evidence>
<organism evidence="3 4">
    <name type="scientific">Blastopirellula sediminis</name>
    <dbReference type="NCBI Taxonomy" id="2894196"/>
    <lineage>
        <taxon>Bacteria</taxon>
        <taxon>Pseudomonadati</taxon>
        <taxon>Planctomycetota</taxon>
        <taxon>Planctomycetia</taxon>
        <taxon>Pirellulales</taxon>
        <taxon>Pirellulaceae</taxon>
        <taxon>Blastopirellula</taxon>
    </lineage>
</organism>
<dbReference type="RefSeq" id="WP_230214446.1">
    <property type="nucleotide sequence ID" value="NZ_JAJKFT010000001.1"/>
</dbReference>
<feature type="region of interest" description="Disordered" evidence="1">
    <location>
        <begin position="130"/>
        <end position="182"/>
    </location>
</feature>
<name>A0A9X1MI15_9BACT</name>
<dbReference type="EMBL" id="JAJKFT010000001">
    <property type="protein sequence ID" value="MCC9626941.1"/>
    <property type="molecule type" value="Genomic_DNA"/>
</dbReference>
<sequence length="431" mass="46709">MSISVQCTQCGGSFQVADKYAGSKIRCPKCKVGVIQIAASEPLWDDGGFRLKPDETIHNAVDESPKRRGSFMKSRSARLWMHRGRVWIGSAVAACGLIVCGYYLWYGFGELDMAGREVAVESGMTPTVKPLETSPAPFNPLSGGDNFVANSQGNSSIERSMPSGTESSPTSPSPYSQTADGFSSAVQANVRPSADSFAPMTISPNTAGNSGSIAGDIENLWRGGTRMRSTIHPFEVEFPSNKVIGFPSPIERGAVLYMQRPDKGVVNRRTLLDRALSFGFPTMFAVAVGPRRPGESDQQAIQRVSHVDSTRNSTSTGEIHTVTQHEGYPALDTELSPQQSQQYQNLIHMRRRVIAHPSGIYVITAQAKGWSNAALERFITSLHFTDRAESSLGLVSIPLASGPDPGWPGYDISGQPNPQGEYILWEVIPLQ</sequence>
<dbReference type="Proteomes" id="UP001139103">
    <property type="component" value="Unassembled WGS sequence"/>
</dbReference>